<dbReference type="EC" id="3.1.1.23" evidence="2"/>
<keyword evidence="8" id="KW-0472">Membrane</keyword>
<proteinExistence type="predicted"/>
<evidence type="ECO:0000256" key="7">
    <source>
        <dbReference type="ARBA" id="ARBA00049568"/>
    </source>
</evidence>
<evidence type="ECO:0000256" key="3">
    <source>
        <dbReference type="ARBA" id="ARBA00037797"/>
    </source>
</evidence>
<dbReference type="PANTHER" id="PTHR43798:SF5">
    <property type="entry name" value="MONOACYLGLYCEROL LIPASE ABHD6"/>
    <property type="match status" value="1"/>
</dbReference>
<dbReference type="Proteomes" id="UP000694865">
    <property type="component" value="Unplaced"/>
</dbReference>
<evidence type="ECO:0000256" key="4">
    <source>
        <dbReference type="ARBA" id="ARBA00037874"/>
    </source>
</evidence>
<protein>
    <recommendedName>
        <fullName evidence="2">acylglycerol lipase</fullName>
        <ecNumber evidence="2">3.1.1.23</ecNumber>
    </recommendedName>
</protein>
<evidence type="ECO:0000256" key="2">
    <source>
        <dbReference type="ARBA" id="ARBA00013254"/>
    </source>
</evidence>
<keyword evidence="8" id="KW-1133">Transmembrane helix</keyword>
<name>A0ABM0M861_SACKO</name>
<evidence type="ECO:0000313" key="11">
    <source>
        <dbReference type="RefSeq" id="XP_006816202.1"/>
    </source>
</evidence>
<keyword evidence="8" id="KW-0812">Transmembrane</keyword>
<dbReference type="Pfam" id="PF00561">
    <property type="entry name" value="Abhydrolase_1"/>
    <property type="match status" value="1"/>
</dbReference>
<sequence>MMSFVITILFGVMLLLIMTAFYLYYINPQIIHWMFTRIMLYRAGLCVKYLYIGDYRYCYAEKGNGTSNKPTMLFLHGFSSSKDMYCTVVTALAKDLHIILLDMPGHGYTTQKVKDDHSFLAQANKVHQFVEAYGLDKSAFHLCGTSMGGAVAGIYAALYPHHLVKLTLVCPAGILTRKLSKYVEILRDDEVDLLRPDSAEGLEKMLDIVMHKKLKIPNWYLKIANAIRKPHSEFYMLLMEEMKSESARNALKEKLKDIRTETQVIWGVCDEIIDVSGANVIKEALGDLCRVDLLDNCGHSVELERPYRTAKVMMEFVNS</sequence>
<evidence type="ECO:0000256" key="6">
    <source>
        <dbReference type="ARBA" id="ARBA00047662"/>
    </source>
</evidence>
<dbReference type="RefSeq" id="XP_006816202.1">
    <property type="nucleotide sequence ID" value="XM_006816139.1"/>
</dbReference>
<gene>
    <name evidence="11" type="primary">LOC102807223</name>
</gene>
<dbReference type="GeneID" id="102807223"/>
<dbReference type="InterPro" id="IPR000073">
    <property type="entry name" value="AB_hydrolase_1"/>
</dbReference>
<accession>A0ABM0M861</accession>
<reference evidence="11" key="1">
    <citation type="submission" date="2025-08" db="UniProtKB">
        <authorList>
            <consortium name="RefSeq"/>
        </authorList>
    </citation>
    <scope>IDENTIFICATION</scope>
    <source>
        <tissue evidence="11">Testes</tissue>
    </source>
</reference>
<dbReference type="Gene3D" id="3.40.50.1820">
    <property type="entry name" value="alpha/beta hydrolase"/>
    <property type="match status" value="1"/>
</dbReference>
<organism evidence="10 11">
    <name type="scientific">Saccoglossus kowalevskii</name>
    <name type="common">Acorn worm</name>
    <dbReference type="NCBI Taxonomy" id="10224"/>
    <lineage>
        <taxon>Eukaryota</taxon>
        <taxon>Metazoa</taxon>
        <taxon>Hemichordata</taxon>
        <taxon>Enteropneusta</taxon>
        <taxon>Harrimaniidae</taxon>
        <taxon>Saccoglossus</taxon>
    </lineage>
</organism>
<dbReference type="InterPro" id="IPR029058">
    <property type="entry name" value="AB_hydrolase_fold"/>
</dbReference>
<evidence type="ECO:0000259" key="9">
    <source>
        <dbReference type="Pfam" id="PF00561"/>
    </source>
</evidence>
<dbReference type="InterPro" id="IPR050266">
    <property type="entry name" value="AB_hydrolase_sf"/>
</dbReference>
<dbReference type="SUPFAM" id="SSF53474">
    <property type="entry name" value="alpha/beta-Hydrolases"/>
    <property type="match status" value="1"/>
</dbReference>
<dbReference type="PRINTS" id="PR00111">
    <property type="entry name" value="ABHYDROLASE"/>
</dbReference>
<comment type="catalytic activity">
    <reaction evidence="6">
        <text>1-dodecanoylglycerol + H2O = dodecanoate + glycerol + H(+)</text>
        <dbReference type="Rhea" id="RHEA:44316"/>
        <dbReference type="ChEBI" id="CHEBI:15377"/>
        <dbReference type="ChEBI" id="CHEBI:15378"/>
        <dbReference type="ChEBI" id="CHEBI:17754"/>
        <dbReference type="ChEBI" id="CHEBI:18262"/>
        <dbReference type="ChEBI" id="CHEBI:75539"/>
    </reaction>
</comment>
<dbReference type="PANTHER" id="PTHR43798">
    <property type="entry name" value="MONOACYLGLYCEROL LIPASE"/>
    <property type="match status" value="1"/>
</dbReference>
<comment type="catalytic activity">
    <reaction evidence="1">
        <text>Hydrolyzes glycerol monoesters of long-chain fatty acids.</text>
        <dbReference type="EC" id="3.1.1.23"/>
    </reaction>
</comment>
<comment type="subcellular location">
    <subcellularLocation>
        <location evidence="3">Late endosome membrane</location>
        <topology evidence="3">Single-pass type II membrane protein</topology>
    </subcellularLocation>
    <subcellularLocation>
        <location evidence="4">Lysosome membrane</location>
        <topology evidence="4">Single-pass type II membrane protein</topology>
    </subcellularLocation>
    <subcellularLocation>
        <location evidence="5">Mitochondrion membrane</location>
        <topology evidence="5">Single-pass type II membrane protein</topology>
    </subcellularLocation>
</comment>
<feature type="transmembrane region" description="Helical" evidence="8">
    <location>
        <begin position="6"/>
        <end position="25"/>
    </location>
</feature>
<evidence type="ECO:0000313" key="10">
    <source>
        <dbReference type="Proteomes" id="UP000694865"/>
    </source>
</evidence>
<keyword evidence="10" id="KW-1185">Reference proteome</keyword>
<comment type="function">
    <text evidence="7">Lipase that preferentially hydrolysis medium-chain saturated monoacylglycerols including 2-arachidonoylglycerol. Through 2-arachidonoylglycerol degradation may regulate endocannabinoid signaling pathways. Also has a lysophosphatidyl lipase activity with a preference for lysophosphatidylglycerol among other lysophospholipids. Also able to degrade bis(monoacylglycero)phosphate (BMP) and constitutes the major enzyme for BMP catabolism. BMP, also known as lysobisphosphatidic acid, is enriched in late endosomes and lysosomes and plays a key role in the formation of intraluminal vesicles and in lipid sorting.</text>
</comment>
<feature type="domain" description="AB hydrolase-1" evidence="9">
    <location>
        <begin position="70"/>
        <end position="216"/>
    </location>
</feature>
<evidence type="ECO:0000256" key="1">
    <source>
        <dbReference type="ARBA" id="ARBA00001613"/>
    </source>
</evidence>
<evidence type="ECO:0000256" key="8">
    <source>
        <dbReference type="SAM" id="Phobius"/>
    </source>
</evidence>
<evidence type="ECO:0000256" key="5">
    <source>
        <dbReference type="ARBA" id="ARBA00046308"/>
    </source>
</evidence>